<sequence>DAPKSEVAKRYRDLGEKNVKALVLI</sequence>
<name>Q9TRW8_TRIVU</name>
<proteinExistence type="predicted"/>
<organism>
    <name type="scientific">Trichosurus vulpecula</name>
    <name type="common">Brush-tailed possum</name>
    <dbReference type="NCBI Taxonomy" id="9337"/>
    <lineage>
        <taxon>Eukaryota</taxon>
        <taxon>Metazoa</taxon>
        <taxon>Chordata</taxon>
        <taxon>Craniata</taxon>
        <taxon>Vertebrata</taxon>
        <taxon>Euteleostomi</taxon>
        <taxon>Mammalia</taxon>
        <taxon>Metatheria</taxon>
        <taxon>Diprotodontia</taxon>
        <taxon>Phalangeridae</taxon>
        <taxon>Trichosurus</taxon>
    </lineage>
</organism>
<evidence type="ECO:0000259" key="1">
    <source>
        <dbReference type="PROSITE" id="PS51438"/>
    </source>
</evidence>
<accession>Q9TRW8</accession>
<protein>
    <submittedName>
        <fullName>Serum albumin</fullName>
    </submittedName>
</protein>
<reference key="1">
    <citation type="journal article" date="1991" name="Comp. Biochem. Physiol. B, Comp. Biochem.">
        <title>Whey proteins of the common brushtail possum (Trichosurus vulpecula): isolation, characterization and changes in concentration in milk during lactation of transferrin, alpha-lactalbumin and serum albumin.</title>
        <authorList>
            <person name="Grigor M.R."/>
            <person name="Bennett B.L."/>
            <person name="Carne A."/>
            <person name="Cowan P.E."/>
        </authorList>
    </citation>
    <scope>PROTEIN SEQUENCE</scope>
</reference>
<dbReference type="InterPro" id="IPR014760">
    <property type="entry name" value="Serum_albumin_N"/>
</dbReference>
<feature type="domain" description="Albumin" evidence="1">
    <location>
        <begin position="1"/>
        <end position="25"/>
    </location>
</feature>
<dbReference type="PROSITE" id="PS51438">
    <property type="entry name" value="ALBUMIN_2"/>
    <property type="match status" value="1"/>
</dbReference>
<dbReference type="AlphaFoldDB" id="Q9TRW8"/>
<dbReference type="GO" id="GO:0005615">
    <property type="term" value="C:extracellular space"/>
    <property type="evidence" value="ECO:0007669"/>
    <property type="project" value="InterPro"/>
</dbReference>